<dbReference type="EMBL" id="JAQOWY010000112">
    <property type="protein sequence ID" value="KAK1850731.1"/>
    <property type="molecule type" value="Genomic_DNA"/>
</dbReference>
<feature type="region of interest" description="Disordered" evidence="1">
    <location>
        <begin position="1"/>
        <end position="93"/>
    </location>
</feature>
<reference evidence="2" key="1">
    <citation type="submission" date="2023-01" db="EMBL/GenBank/DDBJ databases">
        <title>Colletotrichum chrysophilum M932 genome sequence.</title>
        <authorList>
            <person name="Baroncelli R."/>
        </authorList>
    </citation>
    <scope>NUCLEOTIDE SEQUENCE</scope>
    <source>
        <strain evidence="2">M932</strain>
    </source>
</reference>
<proteinExistence type="predicted"/>
<accession>A0AAD9AM50</accession>
<gene>
    <name evidence="2" type="ORF">CCHR01_06632</name>
</gene>
<feature type="compositionally biased region" description="Polar residues" evidence="1">
    <location>
        <begin position="12"/>
        <end position="27"/>
    </location>
</feature>
<protein>
    <submittedName>
        <fullName evidence="2">Uncharacterized protein</fullName>
    </submittedName>
</protein>
<name>A0AAD9AM50_9PEZI</name>
<evidence type="ECO:0000313" key="3">
    <source>
        <dbReference type="Proteomes" id="UP001243330"/>
    </source>
</evidence>
<dbReference type="AlphaFoldDB" id="A0AAD9AM50"/>
<comment type="caution">
    <text evidence="2">The sequence shown here is derived from an EMBL/GenBank/DDBJ whole genome shotgun (WGS) entry which is preliminary data.</text>
</comment>
<keyword evidence="3" id="KW-1185">Reference proteome</keyword>
<evidence type="ECO:0000313" key="2">
    <source>
        <dbReference type="EMBL" id="KAK1850731.1"/>
    </source>
</evidence>
<feature type="compositionally biased region" description="Low complexity" evidence="1">
    <location>
        <begin position="28"/>
        <end position="45"/>
    </location>
</feature>
<feature type="compositionally biased region" description="Basic and acidic residues" evidence="1">
    <location>
        <begin position="74"/>
        <end position="90"/>
    </location>
</feature>
<feature type="compositionally biased region" description="Polar residues" evidence="1">
    <location>
        <begin position="53"/>
        <end position="65"/>
    </location>
</feature>
<organism evidence="2 3">
    <name type="scientific">Colletotrichum chrysophilum</name>
    <dbReference type="NCBI Taxonomy" id="1836956"/>
    <lineage>
        <taxon>Eukaryota</taxon>
        <taxon>Fungi</taxon>
        <taxon>Dikarya</taxon>
        <taxon>Ascomycota</taxon>
        <taxon>Pezizomycotina</taxon>
        <taxon>Sordariomycetes</taxon>
        <taxon>Hypocreomycetidae</taxon>
        <taxon>Glomerellales</taxon>
        <taxon>Glomerellaceae</taxon>
        <taxon>Colletotrichum</taxon>
        <taxon>Colletotrichum gloeosporioides species complex</taxon>
    </lineage>
</organism>
<evidence type="ECO:0000256" key="1">
    <source>
        <dbReference type="SAM" id="MobiDB-lite"/>
    </source>
</evidence>
<dbReference type="Proteomes" id="UP001243330">
    <property type="component" value="Unassembled WGS sequence"/>
</dbReference>
<sequence length="135" mass="14972">MDNGYKRPLGSRSASGPPSTVPTSSELPSQRRNSSSDESSGPSDSLTRWSDEPSATSPTVDSSKPSADAGVEAEEARQDQKDNTKPRMDSKVGPFQREFEADPAHQFWKWSKETQNWFHRDECTGSVLWAPQQLD</sequence>